<accession>A0ABV5JGX7</accession>
<evidence type="ECO:0000313" key="6">
    <source>
        <dbReference type="Proteomes" id="UP001589683"/>
    </source>
</evidence>
<keyword evidence="6" id="KW-1185">Reference proteome</keyword>
<evidence type="ECO:0000256" key="1">
    <source>
        <dbReference type="ARBA" id="ARBA00022448"/>
    </source>
</evidence>
<sequence>MISLNCITKSLARKTIFDDVSLTIETGTHVAITGPSGCGKTTFLRLIAGLDTPDRGDIRIESKLTSQSGRTLVPPHQRQVGFVFQASALWPHMNVVQNILFGLQQLPKSDAAEHLNRILSETGTTHLAKRMPGTLSGGEQRRVAVARTLAPEPRILLMDEPLTDLDSVAKTELAELIKSIVQNSKMTLIFVTHDLKEVSHFCDRNYVIKGAKVIALNG</sequence>
<dbReference type="PROSITE" id="PS00211">
    <property type="entry name" value="ABC_TRANSPORTER_1"/>
    <property type="match status" value="1"/>
</dbReference>
<dbReference type="SMART" id="SM00382">
    <property type="entry name" value="AAA"/>
    <property type="match status" value="1"/>
</dbReference>
<reference evidence="5 6" key="1">
    <citation type="submission" date="2024-09" db="EMBL/GenBank/DDBJ databases">
        <authorList>
            <person name="Sun Q."/>
            <person name="Mori K."/>
        </authorList>
    </citation>
    <scope>NUCLEOTIDE SEQUENCE [LARGE SCALE GENOMIC DNA]</scope>
    <source>
        <strain evidence="5 6">CECT 8726</strain>
    </source>
</reference>
<dbReference type="SUPFAM" id="SSF52540">
    <property type="entry name" value="P-loop containing nucleoside triphosphate hydrolases"/>
    <property type="match status" value="1"/>
</dbReference>
<dbReference type="InterPro" id="IPR003439">
    <property type="entry name" value="ABC_transporter-like_ATP-bd"/>
</dbReference>
<dbReference type="PROSITE" id="PS50893">
    <property type="entry name" value="ABC_TRANSPORTER_2"/>
    <property type="match status" value="1"/>
</dbReference>
<dbReference type="PANTHER" id="PTHR42781:SF4">
    <property type="entry name" value="SPERMIDINE_PUTRESCINE IMPORT ATP-BINDING PROTEIN POTA"/>
    <property type="match status" value="1"/>
</dbReference>
<proteinExistence type="predicted"/>
<dbReference type="InterPro" id="IPR003593">
    <property type="entry name" value="AAA+_ATPase"/>
</dbReference>
<dbReference type="InterPro" id="IPR017871">
    <property type="entry name" value="ABC_transporter-like_CS"/>
</dbReference>
<dbReference type="Pfam" id="PF00005">
    <property type="entry name" value="ABC_tran"/>
    <property type="match status" value="1"/>
</dbReference>
<evidence type="ECO:0000256" key="3">
    <source>
        <dbReference type="ARBA" id="ARBA00022840"/>
    </source>
</evidence>
<dbReference type="InterPro" id="IPR027417">
    <property type="entry name" value="P-loop_NTPase"/>
</dbReference>
<evidence type="ECO:0000256" key="2">
    <source>
        <dbReference type="ARBA" id="ARBA00022741"/>
    </source>
</evidence>
<dbReference type="InterPro" id="IPR050093">
    <property type="entry name" value="ABC_SmlMolc_Importer"/>
</dbReference>
<gene>
    <name evidence="5" type="ORF">ACFFUT_13050</name>
</gene>
<dbReference type="RefSeq" id="WP_213890400.1">
    <property type="nucleotide sequence ID" value="NZ_JAGFNU010000010.1"/>
</dbReference>
<evidence type="ECO:0000313" key="5">
    <source>
        <dbReference type="EMBL" id="MFB9232717.1"/>
    </source>
</evidence>
<organism evidence="5 6">
    <name type="scientific">Pseudohalocynthiibacter aestuariivivens</name>
    <dbReference type="NCBI Taxonomy" id="1591409"/>
    <lineage>
        <taxon>Bacteria</taxon>
        <taxon>Pseudomonadati</taxon>
        <taxon>Pseudomonadota</taxon>
        <taxon>Alphaproteobacteria</taxon>
        <taxon>Rhodobacterales</taxon>
        <taxon>Paracoccaceae</taxon>
        <taxon>Pseudohalocynthiibacter</taxon>
    </lineage>
</organism>
<dbReference type="PANTHER" id="PTHR42781">
    <property type="entry name" value="SPERMIDINE/PUTRESCINE IMPORT ATP-BINDING PROTEIN POTA"/>
    <property type="match status" value="1"/>
</dbReference>
<comment type="caution">
    <text evidence="5">The sequence shown here is derived from an EMBL/GenBank/DDBJ whole genome shotgun (WGS) entry which is preliminary data.</text>
</comment>
<name>A0ABV5JGX7_9RHOB</name>
<dbReference type="EMBL" id="JBHMEA010000042">
    <property type="protein sequence ID" value="MFB9232717.1"/>
    <property type="molecule type" value="Genomic_DNA"/>
</dbReference>
<dbReference type="Gene3D" id="3.40.50.300">
    <property type="entry name" value="P-loop containing nucleotide triphosphate hydrolases"/>
    <property type="match status" value="1"/>
</dbReference>
<evidence type="ECO:0000259" key="4">
    <source>
        <dbReference type="PROSITE" id="PS50893"/>
    </source>
</evidence>
<dbReference type="GO" id="GO:0005524">
    <property type="term" value="F:ATP binding"/>
    <property type="evidence" value="ECO:0007669"/>
    <property type="project" value="UniProtKB-KW"/>
</dbReference>
<dbReference type="Proteomes" id="UP001589683">
    <property type="component" value="Unassembled WGS sequence"/>
</dbReference>
<keyword evidence="3 5" id="KW-0067">ATP-binding</keyword>
<protein>
    <submittedName>
        <fullName evidence="5">ABC transporter ATP-binding protein</fullName>
    </submittedName>
</protein>
<keyword evidence="1" id="KW-0813">Transport</keyword>
<keyword evidence="2" id="KW-0547">Nucleotide-binding</keyword>
<feature type="domain" description="ABC transporter" evidence="4">
    <location>
        <begin position="2"/>
        <end position="216"/>
    </location>
</feature>